<gene>
    <name evidence="1" type="ORF">Tco_0908113</name>
</gene>
<accession>A0ABQ5CPH0</accession>
<reference evidence="1" key="2">
    <citation type="submission" date="2022-01" db="EMBL/GenBank/DDBJ databases">
        <authorList>
            <person name="Yamashiro T."/>
            <person name="Shiraishi A."/>
            <person name="Satake H."/>
            <person name="Nakayama K."/>
        </authorList>
    </citation>
    <scope>NUCLEOTIDE SEQUENCE</scope>
</reference>
<protein>
    <submittedName>
        <fullName evidence="1">Uncharacterized protein</fullName>
    </submittedName>
</protein>
<organism evidence="1 2">
    <name type="scientific">Tanacetum coccineum</name>
    <dbReference type="NCBI Taxonomy" id="301880"/>
    <lineage>
        <taxon>Eukaryota</taxon>
        <taxon>Viridiplantae</taxon>
        <taxon>Streptophyta</taxon>
        <taxon>Embryophyta</taxon>
        <taxon>Tracheophyta</taxon>
        <taxon>Spermatophyta</taxon>
        <taxon>Magnoliopsida</taxon>
        <taxon>eudicotyledons</taxon>
        <taxon>Gunneridae</taxon>
        <taxon>Pentapetalae</taxon>
        <taxon>asterids</taxon>
        <taxon>campanulids</taxon>
        <taxon>Asterales</taxon>
        <taxon>Asteraceae</taxon>
        <taxon>Asteroideae</taxon>
        <taxon>Anthemideae</taxon>
        <taxon>Anthemidinae</taxon>
        <taxon>Tanacetum</taxon>
    </lineage>
</organism>
<name>A0ABQ5CPH0_9ASTR</name>
<sequence>MRVTTMPQQDLVLEAFNRRQIGEDAIISPIEERSSTMLLGATGVQIPHDDLDNLHAVREEDGMSCVDEIDKQAELTGEMQLKQEDQSYVHASSELHLHVAHVVANKHEADQYL</sequence>
<evidence type="ECO:0000313" key="1">
    <source>
        <dbReference type="EMBL" id="GJT27838.1"/>
    </source>
</evidence>
<keyword evidence="2" id="KW-1185">Reference proteome</keyword>
<comment type="caution">
    <text evidence="1">The sequence shown here is derived from an EMBL/GenBank/DDBJ whole genome shotgun (WGS) entry which is preliminary data.</text>
</comment>
<dbReference type="Proteomes" id="UP001151760">
    <property type="component" value="Unassembled WGS sequence"/>
</dbReference>
<evidence type="ECO:0000313" key="2">
    <source>
        <dbReference type="Proteomes" id="UP001151760"/>
    </source>
</evidence>
<dbReference type="EMBL" id="BQNB010014412">
    <property type="protein sequence ID" value="GJT27838.1"/>
    <property type="molecule type" value="Genomic_DNA"/>
</dbReference>
<proteinExistence type="predicted"/>
<reference evidence="1" key="1">
    <citation type="journal article" date="2022" name="Int. J. Mol. Sci.">
        <title>Draft Genome of Tanacetum Coccineum: Genomic Comparison of Closely Related Tanacetum-Family Plants.</title>
        <authorList>
            <person name="Yamashiro T."/>
            <person name="Shiraishi A."/>
            <person name="Nakayama K."/>
            <person name="Satake H."/>
        </authorList>
    </citation>
    <scope>NUCLEOTIDE SEQUENCE</scope>
</reference>